<dbReference type="PANTHER" id="PTHR30126">
    <property type="entry name" value="HTH-TYPE TRANSCRIPTIONAL REGULATOR"/>
    <property type="match status" value="1"/>
</dbReference>
<name>A0A264VM63_PRORE</name>
<dbReference type="PANTHER" id="PTHR30126:SF88">
    <property type="entry name" value="TRANSCRIPTIONAL REGULATOR-RELATED"/>
    <property type="match status" value="1"/>
</dbReference>
<evidence type="ECO:0000313" key="6">
    <source>
        <dbReference type="Proteomes" id="UP000216001"/>
    </source>
</evidence>
<dbReference type="SUPFAM" id="SSF53850">
    <property type="entry name" value="Periplasmic binding protein-like II"/>
    <property type="match status" value="1"/>
</dbReference>
<dbReference type="Gene3D" id="3.40.190.290">
    <property type="match status" value="1"/>
</dbReference>
<dbReference type="GO" id="GO:0000976">
    <property type="term" value="F:transcription cis-regulatory region binding"/>
    <property type="evidence" value="ECO:0007669"/>
    <property type="project" value="TreeGrafter"/>
</dbReference>
<dbReference type="Gene3D" id="1.10.10.10">
    <property type="entry name" value="Winged helix-like DNA-binding domain superfamily/Winged helix DNA-binding domain"/>
    <property type="match status" value="1"/>
</dbReference>
<dbReference type="AlphaFoldDB" id="A0A264VM63"/>
<keyword evidence="2" id="KW-0805">Transcription regulation</keyword>
<proteinExistence type="inferred from homology"/>
<evidence type="ECO:0000256" key="3">
    <source>
        <dbReference type="ARBA" id="ARBA00023163"/>
    </source>
</evidence>
<protein>
    <submittedName>
        <fullName evidence="5">LysR family transcriptional regulator</fullName>
    </submittedName>
</protein>
<comment type="similarity">
    <text evidence="1">Belongs to the LysR transcriptional regulatory family.</text>
</comment>
<comment type="caution">
    <text evidence="5">The sequence shown here is derived from an EMBL/GenBank/DDBJ whole genome shotgun (WGS) entry which is preliminary data.</text>
</comment>
<evidence type="ECO:0000259" key="4">
    <source>
        <dbReference type="PROSITE" id="PS50931"/>
    </source>
</evidence>
<dbReference type="GO" id="GO:0003700">
    <property type="term" value="F:DNA-binding transcription factor activity"/>
    <property type="evidence" value="ECO:0007669"/>
    <property type="project" value="InterPro"/>
</dbReference>
<dbReference type="InterPro" id="IPR036388">
    <property type="entry name" value="WH-like_DNA-bd_sf"/>
</dbReference>
<feature type="domain" description="HTH lysR-type" evidence="4">
    <location>
        <begin position="6"/>
        <end position="63"/>
    </location>
</feature>
<dbReference type="RefSeq" id="WP_094962969.1">
    <property type="nucleotide sequence ID" value="NZ_NOWC01000038.1"/>
</dbReference>
<dbReference type="SUPFAM" id="SSF46785">
    <property type="entry name" value="Winged helix' DNA-binding domain"/>
    <property type="match status" value="1"/>
</dbReference>
<organism evidence="5 6">
    <name type="scientific">Providencia rettgeri</name>
    <dbReference type="NCBI Taxonomy" id="587"/>
    <lineage>
        <taxon>Bacteria</taxon>
        <taxon>Pseudomonadati</taxon>
        <taxon>Pseudomonadota</taxon>
        <taxon>Gammaproteobacteria</taxon>
        <taxon>Enterobacterales</taxon>
        <taxon>Morganellaceae</taxon>
        <taxon>Providencia</taxon>
    </lineage>
</organism>
<dbReference type="InterPro" id="IPR000847">
    <property type="entry name" value="LysR_HTH_N"/>
</dbReference>
<accession>A0A264VM63</accession>
<keyword evidence="3" id="KW-0804">Transcription</keyword>
<dbReference type="InterPro" id="IPR036390">
    <property type="entry name" value="WH_DNA-bd_sf"/>
</dbReference>
<dbReference type="Pfam" id="PF00126">
    <property type="entry name" value="HTH_1"/>
    <property type="match status" value="1"/>
</dbReference>
<evidence type="ECO:0000256" key="1">
    <source>
        <dbReference type="ARBA" id="ARBA00009437"/>
    </source>
</evidence>
<dbReference type="EMBL" id="NOWC01000038">
    <property type="protein sequence ID" value="OZS72401.1"/>
    <property type="molecule type" value="Genomic_DNA"/>
</dbReference>
<reference evidence="5 6" key="1">
    <citation type="submission" date="2017-07" db="EMBL/GenBank/DDBJ databases">
        <title>blaIMP-27 on transferable plasmids in Proteus mirabilis and Providencia rettgeri.</title>
        <authorList>
            <person name="Potter R."/>
        </authorList>
    </citation>
    <scope>NUCLEOTIDE SEQUENCE [LARGE SCALE GENOMIC DNA]</scope>
    <source>
        <strain evidence="5 6">PR1</strain>
    </source>
</reference>
<gene>
    <name evidence="5" type="ORF">CHI95_22160</name>
</gene>
<sequence length="285" mass="32583">MVKTRTTLDQWITLQAVVDYGGFAQAAEILHRTQSSISYTISKLEQTLEIEIFSLEKRRAVLTKQGEQLLALSREITNKAISLEEVAKSLNYEGNNKINIVIDSLYQSDEILKKIGELSCSRKDYDIDLKKISLRKSDIFTIKNYDLLITHHYIESLNPIFLEQVEAVLVTNPNHKLQHCSVDNILKIMEKTASISLKLTGINGIKSIQTIHISNVELAIKLAENSVGYLWLPKSLIQKELNNNSLKELKIVNKKSFYNFYMYINKSSMANEILKNYLIANKKSK</sequence>
<evidence type="ECO:0000256" key="2">
    <source>
        <dbReference type="ARBA" id="ARBA00023015"/>
    </source>
</evidence>
<evidence type="ECO:0000313" key="5">
    <source>
        <dbReference type="EMBL" id="OZS72401.1"/>
    </source>
</evidence>
<dbReference type="Proteomes" id="UP000216001">
    <property type="component" value="Unassembled WGS sequence"/>
</dbReference>
<dbReference type="PROSITE" id="PS50931">
    <property type="entry name" value="HTH_LYSR"/>
    <property type="match status" value="1"/>
</dbReference>